<evidence type="ECO:0000259" key="2">
    <source>
        <dbReference type="Pfam" id="PF17785"/>
    </source>
</evidence>
<evidence type="ECO:0000256" key="1">
    <source>
        <dbReference type="ARBA" id="ARBA00022679"/>
    </source>
</evidence>
<organism evidence="3 4">
    <name type="scientific">Chloroflexus aggregans</name>
    <dbReference type="NCBI Taxonomy" id="152260"/>
    <lineage>
        <taxon>Bacteria</taxon>
        <taxon>Bacillati</taxon>
        <taxon>Chloroflexota</taxon>
        <taxon>Chloroflexia</taxon>
        <taxon>Chloroflexales</taxon>
        <taxon>Chloroflexineae</taxon>
        <taxon>Chloroflexaceae</taxon>
        <taxon>Chloroflexus</taxon>
    </lineage>
</organism>
<name>A0A2J6WRL6_9CHLR</name>
<keyword evidence="3" id="KW-0489">Methyltransferase</keyword>
<dbReference type="Proteomes" id="UP000243376">
    <property type="component" value="Unassembled WGS sequence"/>
</dbReference>
<dbReference type="InterPro" id="IPR041532">
    <property type="entry name" value="RlmI-like_PUA"/>
</dbReference>
<keyword evidence="1 3" id="KW-0808">Transferase</keyword>
<proteinExistence type="predicted"/>
<feature type="domain" description="RlmI-like PUA" evidence="2">
    <location>
        <begin position="7"/>
        <end position="67"/>
    </location>
</feature>
<dbReference type="SUPFAM" id="SSF53335">
    <property type="entry name" value="S-adenosyl-L-methionine-dependent methyltransferases"/>
    <property type="match status" value="1"/>
</dbReference>
<dbReference type="Gene3D" id="2.30.130.10">
    <property type="entry name" value="PUA domain"/>
    <property type="match status" value="1"/>
</dbReference>
<reference evidence="3 4" key="1">
    <citation type="submission" date="2018-01" db="EMBL/GenBank/DDBJ databases">
        <title>Metagenomic assembled genomes from two thermal pools in the Uzon Caldera, Kamchatka, Russia.</title>
        <authorList>
            <person name="Wilkins L."/>
            <person name="Ettinger C."/>
        </authorList>
    </citation>
    <scope>NUCLEOTIDE SEQUENCE [LARGE SCALE GENOMIC DNA]</scope>
    <source>
        <strain evidence="3">ZAV-02</strain>
    </source>
</reference>
<dbReference type="InterPro" id="IPR036974">
    <property type="entry name" value="PUA_sf"/>
</dbReference>
<gene>
    <name evidence="3" type="ORF">C0184_16865</name>
</gene>
<evidence type="ECO:0000313" key="3">
    <source>
        <dbReference type="EMBL" id="PMP72889.1"/>
    </source>
</evidence>
<dbReference type="PANTHER" id="PTHR43042">
    <property type="entry name" value="SAM-DEPENDENT METHYLTRANSFERASE"/>
    <property type="match status" value="1"/>
</dbReference>
<dbReference type="InterPro" id="IPR029063">
    <property type="entry name" value="SAM-dependent_MTases_sf"/>
</dbReference>
<feature type="non-terminal residue" evidence="3">
    <location>
        <position position="154"/>
    </location>
</feature>
<accession>A0A2J6WRL6</accession>
<dbReference type="Gene3D" id="3.30.750.80">
    <property type="entry name" value="RNA methyltransferase domain (HRMD) like"/>
    <property type="match status" value="1"/>
</dbReference>
<dbReference type="GO" id="GO:0008168">
    <property type="term" value="F:methyltransferase activity"/>
    <property type="evidence" value="ECO:0007669"/>
    <property type="project" value="UniProtKB-KW"/>
</dbReference>
<sequence length="154" mass="17494">MPPIADITIDPSLRTRLQQGHPWVYRNHLIGAERLHSGQWVRARCGGLTVYGLYDAHSPIALRIYSRNGPPDQAWIRERVWEAWELRASLRDNGQTTAYRWIYGEGDNLPGIVVDRYGDYAVIQTYAESVQTIVPTVTAALRAVDPQIRGVVQR</sequence>
<dbReference type="PANTHER" id="PTHR43042:SF3">
    <property type="entry name" value="RIBOSOMAL RNA LARGE SUBUNIT METHYLTRANSFERASE YWBD-RELATED"/>
    <property type="match status" value="1"/>
</dbReference>
<comment type="caution">
    <text evidence="3">The sequence shown here is derived from an EMBL/GenBank/DDBJ whole genome shotgun (WGS) entry which is preliminary data.</text>
</comment>
<dbReference type="EMBL" id="PNIQ01001132">
    <property type="protein sequence ID" value="PMP72889.1"/>
    <property type="molecule type" value="Genomic_DNA"/>
</dbReference>
<dbReference type="AlphaFoldDB" id="A0A2J6WRL6"/>
<dbReference type="GO" id="GO:0003723">
    <property type="term" value="F:RNA binding"/>
    <property type="evidence" value="ECO:0007669"/>
    <property type="project" value="InterPro"/>
</dbReference>
<dbReference type="Pfam" id="PF17785">
    <property type="entry name" value="PUA_3"/>
    <property type="match status" value="1"/>
</dbReference>
<protein>
    <submittedName>
        <fullName evidence="3">Class I SAM-dependent rRNA methyltransferase</fullName>
    </submittedName>
</protein>
<dbReference type="CDD" id="cd11572">
    <property type="entry name" value="RlmI_M_like"/>
    <property type="match status" value="1"/>
</dbReference>
<dbReference type="GO" id="GO:0032259">
    <property type="term" value="P:methylation"/>
    <property type="evidence" value="ECO:0007669"/>
    <property type="project" value="UniProtKB-KW"/>
</dbReference>
<evidence type="ECO:0000313" key="4">
    <source>
        <dbReference type="Proteomes" id="UP000243376"/>
    </source>
</evidence>